<dbReference type="GO" id="GO:0005886">
    <property type="term" value="C:plasma membrane"/>
    <property type="evidence" value="ECO:0007669"/>
    <property type="project" value="UniProtKB-SubCell"/>
</dbReference>
<dbReference type="NCBIfam" id="TIGR00254">
    <property type="entry name" value="GGDEF"/>
    <property type="match status" value="1"/>
</dbReference>
<feature type="region of interest" description="Disordered" evidence="6">
    <location>
        <begin position="467"/>
        <end position="490"/>
    </location>
</feature>
<evidence type="ECO:0000256" key="5">
    <source>
        <dbReference type="ARBA" id="ARBA00023136"/>
    </source>
</evidence>
<keyword evidence="5 7" id="KW-0472">Membrane</keyword>
<dbReference type="PANTHER" id="PTHR46663">
    <property type="entry name" value="DIGUANYLATE CYCLASE DGCT-RELATED"/>
    <property type="match status" value="1"/>
</dbReference>
<dbReference type="Proteomes" id="UP000004893">
    <property type="component" value="Unassembled WGS sequence"/>
</dbReference>
<evidence type="ECO:0000256" key="2">
    <source>
        <dbReference type="ARBA" id="ARBA00022475"/>
    </source>
</evidence>
<evidence type="ECO:0000256" key="6">
    <source>
        <dbReference type="SAM" id="MobiDB-lite"/>
    </source>
</evidence>
<evidence type="ECO:0000259" key="8">
    <source>
        <dbReference type="PROSITE" id="PS50887"/>
    </source>
</evidence>
<keyword evidence="4 7" id="KW-1133">Transmembrane helix</keyword>
<proteinExistence type="predicted"/>
<dbReference type="SMART" id="SM00267">
    <property type="entry name" value="GGDEF"/>
    <property type="match status" value="1"/>
</dbReference>
<comment type="caution">
    <text evidence="9">The sequence shown here is derived from an EMBL/GenBank/DDBJ whole genome shotgun (WGS) entry which is preliminary data.</text>
</comment>
<dbReference type="Gene3D" id="3.30.450.20">
    <property type="entry name" value="PAS domain"/>
    <property type="match status" value="1"/>
</dbReference>
<dbReference type="AlphaFoldDB" id="C0C0X2"/>
<reference evidence="9" key="2">
    <citation type="submission" date="2013-06" db="EMBL/GenBank/DDBJ databases">
        <title>Draft genome sequence of Clostridium hylemonae (DSM 15053).</title>
        <authorList>
            <person name="Sudarsanam P."/>
            <person name="Ley R."/>
            <person name="Guruge J."/>
            <person name="Turnbaugh P.J."/>
            <person name="Mahowald M."/>
            <person name="Liep D."/>
            <person name="Gordon J."/>
        </authorList>
    </citation>
    <scope>NUCLEOTIDE SEQUENCE</scope>
    <source>
        <strain evidence="9">DSM 15053</strain>
    </source>
</reference>
<dbReference type="STRING" id="553973.CLOHYLEM_05791"/>
<dbReference type="Pfam" id="PF00990">
    <property type="entry name" value="GGDEF"/>
    <property type="match status" value="1"/>
</dbReference>
<keyword evidence="10" id="KW-1185">Reference proteome</keyword>
<evidence type="ECO:0000313" key="10">
    <source>
        <dbReference type="Proteomes" id="UP000004893"/>
    </source>
</evidence>
<dbReference type="Pfam" id="PF02743">
    <property type="entry name" value="dCache_1"/>
    <property type="match status" value="1"/>
</dbReference>
<accession>C0C0X2</accession>
<dbReference type="eggNOG" id="COG2199">
    <property type="taxonomic scope" value="Bacteria"/>
</dbReference>
<dbReference type="InterPro" id="IPR029151">
    <property type="entry name" value="Sensor-like_sf"/>
</dbReference>
<evidence type="ECO:0000256" key="4">
    <source>
        <dbReference type="ARBA" id="ARBA00022989"/>
    </source>
</evidence>
<dbReference type="HOGENOM" id="CLU_016083_1_0_9"/>
<dbReference type="OrthoDB" id="9804955at2"/>
<dbReference type="Gene3D" id="3.30.70.270">
    <property type="match status" value="1"/>
</dbReference>
<keyword evidence="3 7" id="KW-0812">Transmembrane</keyword>
<dbReference type="InterPro" id="IPR029787">
    <property type="entry name" value="Nucleotide_cyclase"/>
</dbReference>
<evidence type="ECO:0000313" key="9">
    <source>
        <dbReference type="EMBL" id="EEG73786.1"/>
    </source>
</evidence>
<dbReference type="InterPro" id="IPR052163">
    <property type="entry name" value="DGC-Regulatory_Protein"/>
</dbReference>
<feature type="transmembrane region" description="Helical" evidence="7">
    <location>
        <begin position="12"/>
        <end position="37"/>
    </location>
</feature>
<name>C0C0X2_9FIRM</name>
<reference evidence="9" key="1">
    <citation type="submission" date="2009-02" db="EMBL/GenBank/DDBJ databases">
        <authorList>
            <person name="Fulton L."/>
            <person name="Clifton S."/>
            <person name="Fulton B."/>
            <person name="Xu J."/>
            <person name="Minx P."/>
            <person name="Pepin K.H."/>
            <person name="Johnson M."/>
            <person name="Bhonagiri V."/>
            <person name="Nash W.E."/>
            <person name="Mardis E.R."/>
            <person name="Wilson R.K."/>
        </authorList>
    </citation>
    <scope>NUCLEOTIDE SEQUENCE [LARGE SCALE GENOMIC DNA]</scope>
    <source>
        <strain evidence="9">DSM 15053</strain>
    </source>
</reference>
<dbReference type="InterPro" id="IPR000160">
    <property type="entry name" value="GGDEF_dom"/>
</dbReference>
<dbReference type="CDD" id="cd01949">
    <property type="entry name" value="GGDEF"/>
    <property type="match status" value="1"/>
</dbReference>
<dbReference type="InterPro" id="IPR033479">
    <property type="entry name" value="dCache_1"/>
</dbReference>
<sequence length="490" mass="54969">MENNGKRKDGSLSYLKYVLIIAALLAAMIAAVVLYYMDMNTKLLSEAHRNLKTENEYKEQYFSQFISSRMNWYRTVAAFCDVPEGSGAENWHVILKEYSSDDMRFGIADAHGRIYFGENQSADISGRDYYKKVMQGEEVISDVLTDSWDGQESVLMAVPIWKDGHVCGAVCAEYTTQNLGLALNTSTTEKAGATLVFDRTGKVVASYKGMEDFSTIYDMLETMQYKDGNAVEKLKKEAASGDSGYMTYYNNDKVRLFYYQPSEYNGWTICSLVVTDAEEKVLQELKATSLWMLAGVVAAVVLILLTSISGIRHVEKRVKKMQRDFLTGCYNRVTGKRIVEKGLHVDQNRLFGACLFIDVDNFKGINDTYGHDEGDRILIKVGQILMGNMRESDVVIRFGGDEFVIWMYRVDNVKVAEDAAGRILKAAYDETGISLSIGIAMAEPGEKNYDTVMKRADEALYRAKAKGKNQYAVYSEDTRSSSTSSTESVT</sequence>
<gene>
    <name evidence="9" type="ORF">CLOHYLEM_05791</name>
</gene>
<dbReference type="EMBL" id="ABYI02000022">
    <property type="protein sequence ID" value="EEG73786.1"/>
    <property type="molecule type" value="Genomic_DNA"/>
</dbReference>
<dbReference type="SUPFAM" id="SSF103190">
    <property type="entry name" value="Sensory domain-like"/>
    <property type="match status" value="1"/>
</dbReference>
<feature type="domain" description="GGDEF" evidence="8">
    <location>
        <begin position="350"/>
        <end position="476"/>
    </location>
</feature>
<evidence type="ECO:0000256" key="1">
    <source>
        <dbReference type="ARBA" id="ARBA00004651"/>
    </source>
</evidence>
<feature type="compositionally biased region" description="Low complexity" evidence="6">
    <location>
        <begin position="480"/>
        <end position="490"/>
    </location>
</feature>
<feature type="transmembrane region" description="Helical" evidence="7">
    <location>
        <begin position="290"/>
        <end position="311"/>
    </location>
</feature>
<keyword evidence="2" id="KW-1003">Cell membrane</keyword>
<dbReference type="SUPFAM" id="SSF55073">
    <property type="entry name" value="Nucleotide cyclase"/>
    <property type="match status" value="1"/>
</dbReference>
<evidence type="ECO:0000256" key="3">
    <source>
        <dbReference type="ARBA" id="ARBA00022692"/>
    </source>
</evidence>
<dbReference type="InterPro" id="IPR043128">
    <property type="entry name" value="Rev_trsase/Diguanyl_cyclase"/>
</dbReference>
<dbReference type="PANTHER" id="PTHR46663:SF2">
    <property type="entry name" value="GGDEF DOMAIN-CONTAINING PROTEIN"/>
    <property type="match status" value="1"/>
</dbReference>
<dbReference type="RefSeq" id="WP_006443136.1">
    <property type="nucleotide sequence ID" value="NZ_CP036524.1"/>
</dbReference>
<protein>
    <submittedName>
        <fullName evidence="9">Diguanylate cyclase (GGDEF) domain protein</fullName>
    </submittedName>
</protein>
<dbReference type="PROSITE" id="PS50887">
    <property type="entry name" value="GGDEF"/>
    <property type="match status" value="1"/>
</dbReference>
<evidence type="ECO:0000256" key="7">
    <source>
        <dbReference type="SAM" id="Phobius"/>
    </source>
</evidence>
<comment type="subcellular location">
    <subcellularLocation>
        <location evidence="1">Cell membrane</location>
        <topology evidence="1">Multi-pass membrane protein</topology>
    </subcellularLocation>
</comment>
<organism evidence="9 10">
    <name type="scientific">[Clostridium] hylemonae DSM 15053</name>
    <dbReference type="NCBI Taxonomy" id="553973"/>
    <lineage>
        <taxon>Bacteria</taxon>
        <taxon>Bacillati</taxon>
        <taxon>Bacillota</taxon>
        <taxon>Clostridia</taxon>
        <taxon>Lachnospirales</taxon>
        <taxon>Lachnospiraceae</taxon>
    </lineage>
</organism>